<gene>
    <name evidence="2" type="ORF">BST17_03230</name>
</gene>
<dbReference type="Proteomes" id="UP000192366">
    <property type="component" value="Unassembled WGS sequence"/>
</dbReference>
<protein>
    <recommendedName>
        <fullName evidence="4">Secreted protein</fullName>
    </recommendedName>
</protein>
<feature type="chain" id="PRO_5010887665" description="Secreted protein" evidence="1">
    <location>
        <begin position="32"/>
        <end position="153"/>
    </location>
</feature>
<sequence length="153" mass="15751">MSAIARKISSATAACAVVAAATLSSASIASAEPEIAPIASLGSHVGEAQCVPDATTSCAPVGLPTAAAVQAADPTFPDSLIQNDFWWLGRANPNAPPRSTILEFTPMSLVPGFLKPVWGWFFAKWDLEVCVFGLTATIGPYGTTKVSVGRGCN</sequence>
<reference evidence="2 3" key="1">
    <citation type="submission" date="2017-02" db="EMBL/GenBank/DDBJ databases">
        <title>The new phylogeny of genus Mycobacterium.</title>
        <authorList>
            <person name="Tortoli E."/>
            <person name="Trovato A."/>
            <person name="Cirillo D.M."/>
        </authorList>
    </citation>
    <scope>NUCLEOTIDE SEQUENCE [LARGE SCALE GENOMIC DNA]</scope>
    <source>
        <strain evidence="2 3">DSM 45578</strain>
    </source>
</reference>
<name>A0A1W9Z2Y2_MYCBA</name>
<evidence type="ECO:0000313" key="3">
    <source>
        <dbReference type="Proteomes" id="UP000192366"/>
    </source>
</evidence>
<evidence type="ECO:0000313" key="2">
    <source>
        <dbReference type="EMBL" id="ORA06671.1"/>
    </source>
</evidence>
<evidence type="ECO:0000256" key="1">
    <source>
        <dbReference type="SAM" id="SignalP"/>
    </source>
</evidence>
<dbReference type="AlphaFoldDB" id="A0A1W9Z2Y2"/>
<keyword evidence="1" id="KW-0732">Signal</keyword>
<evidence type="ECO:0008006" key="4">
    <source>
        <dbReference type="Google" id="ProtNLM"/>
    </source>
</evidence>
<accession>A0A1W9Z2Y2</accession>
<dbReference type="EMBL" id="MVHJ01000002">
    <property type="protein sequence ID" value="ORA06671.1"/>
    <property type="molecule type" value="Genomic_DNA"/>
</dbReference>
<dbReference type="OrthoDB" id="4753002at2"/>
<keyword evidence="3" id="KW-1185">Reference proteome</keyword>
<feature type="signal peptide" evidence="1">
    <location>
        <begin position="1"/>
        <end position="31"/>
    </location>
</feature>
<comment type="caution">
    <text evidence="2">The sequence shown here is derived from an EMBL/GenBank/DDBJ whole genome shotgun (WGS) entry which is preliminary data.</text>
</comment>
<dbReference type="RefSeq" id="WP_083055490.1">
    <property type="nucleotide sequence ID" value="NZ_JACKVM010000008.1"/>
</dbReference>
<organism evidence="2 3">
    <name type="scientific">Mycolicibacterium bacteremicum</name>
    <name type="common">Mycobacterium bacteremicum</name>
    <dbReference type="NCBI Taxonomy" id="564198"/>
    <lineage>
        <taxon>Bacteria</taxon>
        <taxon>Bacillati</taxon>
        <taxon>Actinomycetota</taxon>
        <taxon>Actinomycetes</taxon>
        <taxon>Mycobacteriales</taxon>
        <taxon>Mycobacteriaceae</taxon>
        <taxon>Mycolicibacterium</taxon>
    </lineage>
</organism>
<proteinExistence type="predicted"/>